<organism evidence="1 2">
    <name type="scientific">Rheinheimera salexigens</name>
    <dbReference type="NCBI Taxonomy" id="1628148"/>
    <lineage>
        <taxon>Bacteria</taxon>
        <taxon>Pseudomonadati</taxon>
        <taxon>Pseudomonadota</taxon>
        <taxon>Gammaproteobacteria</taxon>
        <taxon>Chromatiales</taxon>
        <taxon>Chromatiaceae</taxon>
        <taxon>Rheinheimera</taxon>
    </lineage>
</organism>
<sequence length="70" mass="7793">MSIFLLTFALFLLVVVAMALGYLVQRKTIAGSCGGLGALGIEKACDCDKPCESRLRRLEKEKFWQDNKII</sequence>
<dbReference type="OrthoDB" id="5296227at2"/>
<name>A0A1E7Q4L2_9GAMM</name>
<evidence type="ECO:0000313" key="1">
    <source>
        <dbReference type="EMBL" id="OEY69077.1"/>
    </source>
</evidence>
<evidence type="ECO:0000313" key="2">
    <source>
        <dbReference type="Proteomes" id="UP000242258"/>
    </source>
</evidence>
<dbReference type="PANTHER" id="PTHR40691">
    <property type="entry name" value="(NA+)-NQR MATURATION NQRM"/>
    <property type="match status" value="1"/>
</dbReference>
<dbReference type="RefSeq" id="WP_070048643.1">
    <property type="nucleotide sequence ID" value="NZ_CBCSDO010000003.1"/>
</dbReference>
<protein>
    <submittedName>
        <fullName evidence="1">Na(+)-translocating NADH-quinone reductase subunit E</fullName>
    </submittedName>
</protein>
<dbReference type="Pfam" id="PF04400">
    <property type="entry name" value="NqrM"/>
    <property type="match status" value="1"/>
</dbReference>
<dbReference type="EMBL" id="MKEK01000001">
    <property type="protein sequence ID" value="OEY69077.1"/>
    <property type="molecule type" value="Genomic_DNA"/>
</dbReference>
<accession>A0A1E7Q4L2</accession>
<proteinExistence type="predicted"/>
<reference evidence="2" key="1">
    <citation type="submission" date="2016-09" db="EMBL/GenBank/DDBJ databases">
        <authorList>
            <person name="Wan X."/>
            <person name="Hou S."/>
        </authorList>
    </citation>
    <scope>NUCLEOTIDE SEQUENCE [LARGE SCALE GENOMIC DNA]</scope>
    <source>
        <strain evidence="2">KH87</strain>
    </source>
</reference>
<dbReference type="AlphaFoldDB" id="A0A1E7Q4L2"/>
<comment type="caution">
    <text evidence="1">The sequence shown here is derived from an EMBL/GenBank/DDBJ whole genome shotgun (WGS) entry which is preliminary data.</text>
</comment>
<dbReference type="InterPro" id="IPR007495">
    <property type="entry name" value="NqrM"/>
</dbReference>
<keyword evidence="2" id="KW-1185">Reference proteome</keyword>
<dbReference type="STRING" id="1628148.BI198_05435"/>
<dbReference type="PANTHER" id="PTHR40691:SF1">
    <property type="entry name" value="EXPORTED PROTEIN"/>
    <property type="match status" value="1"/>
</dbReference>
<dbReference type="Proteomes" id="UP000242258">
    <property type="component" value="Unassembled WGS sequence"/>
</dbReference>
<gene>
    <name evidence="1" type="ORF">BI198_05435</name>
</gene>